<proteinExistence type="predicted"/>
<evidence type="ECO:0000313" key="2">
    <source>
        <dbReference type="Proteomes" id="UP001597196"/>
    </source>
</evidence>
<dbReference type="Proteomes" id="UP001597196">
    <property type="component" value="Unassembled WGS sequence"/>
</dbReference>
<dbReference type="RefSeq" id="WP_203637128.1">
    <property type="nucleotide sequence ID" value="NZ_BOLS01000013.1"/>
</dbReference>
<evidence type="ECO:0008006" key="3">
    <source>
        <dbReference type="Google" id="ProtNLM"/>
    </source>
</evidence>
<sequence>MNKREHDERRVQGWEELSADITRELKAGNEKIQHILVASLHDDDDVSKTFGTLVTMVLVNTRDTPKDAPKD</sequence>
<name>A0ABW4CJ82_9LACO</name>
<gene>
    <name evidence="1" type="ORF">ACFQ4P_10045</name>
</gene>
<protein>
    <recommendedName>
        <fullName evidence="3">Transcriptional regulator</fullName>
    </recommendedName>
</protein>
<comment type="caution">
    <text evidence="1">The sequence shown here is derived from an EMBL/GenBank/DDBJ whole genome shotgun (WGS) entry which is preliminary data.</text>
</comment>
<keyword evidence="2" id="KW-1185">Reference proteome</keyword>
<dbReference type="EMBL" id="JBHTOC010000014">
    <property type="protein sequence ID" value="MFD1430588.1"/>
    <property type="molecule type" value="Genomic_DNA"/>
</dbReference>
<evidence type="ECO:0000313" key="1">
    <source>
        <dbReference type="EMBL" id="MFD1430588.1"/>
    </source>
</evidence>
<reference evidence="2" key="1">
    <citation type="journal article" date="2019" name="Int. J. Syst. Evol. Microbiol.">
        <title>The Global Catalogue of Microorganisms (GCM) 10K type strain sequencing project: providing services to taxonomists for standard genome sequencing and annotation.</title>
        <authorList>
            <consortium name="The Broad Institute Genomics Platform"/>
            <consortium name="The Broad Institute Genome Sequencing Center for Infectious Disease"/>
            <person name="Wu L."/>
            <person name="Ma J."/>
        </authorList>
    </citation>
    <scope>NUCLEOTIDE SEQUENCE [LARGE SCALE GENOMIC DNA]</scope>
    <source>
        <strain evidence="2">CCM 8980</strain>
    </source>
</reference>
<accession>A0ABW4CJ82</accession>
<organism evidence="1 2">
    <name type="scientific">Lacticaseibacillus mingshuiensis</name>
    <dbReference type="NCBI Taxonomy" id="2799574"/>
    <lineage>
        <taxon>Bacteria</taxon>
        <taxon>Bacillati</taxon>
        <taxon>Bacillota</taxon>
        <taxon>Bacilli</taxon>
        <taxon>Lactobacillales</taxon>
        <taxon>Lactobacillaceae</taxon>
        <taxon>Lacticaseibacillus</taxon>
    </lineage>
</organism>